<dbReference type="Proteomes" id="UP001183410">
    <property type="component" value="Unassembled WGS sequence"/>
</dbReference>
<name>A0ABU2K0Z5_9ACTN</name>
<sequence length="186" mass="19223">TARRAIAGLATAGALLATTAPIATAQTQPETTATPPSCLTVEEGTQGGLSPGLVADVTNNCDEAHAVIPTWASGSATQGCQTVHPGTTIRYTNADLETDYVGLSFCYDLADCVVVVEYQDPVLDTVAVSAANHCFSAVSLWDTRDGADADCHTLQRGDAHVWHRGVESGPAVLDYCDPDTAASTAD</sequence>
<dbReference type="RefSeq" id="WP_311670950.1">
    <property type="nucleotide sequence ID" value="NZ_JAVREO010000043.1"/>
</dbReference>
<organism evidence="2 3">
    <name type="scientific">Streptomyces chisholmiae</name>
    <dbReference type="NCBI Taxonomy" id="3075540"/>
    <lineage>
        <taxon>Bacteria</taxon>
        <taxon>Bacillati</taxon>
        <taxon>Actinomycetota</taxon>
        <taxon>Actinomycetes</taxon>
        <taxon>Kitasatosporales</taxon>
        <taxon>Streptomycetaceae</taxon>
        <taxon>Streptomyces</taxon>
    </lineage>
</organism>
<evidence type="ECO:0000313" key="3">
    <source>
        <dbReference type="Proteomes" id="UP001183410"/>
    </source>
</evidence>
<reference evidence="3" key="1">
    <citation type="submission" date="2023-07" db="EMBL/GenBank/DDBJ databases">
        <title>30 novel species of actinomycetes from the DSMZ collection.</title>
        <authorList>
            <person name="Nouioui I."/>
        </authorList>
    </citation>
    <scope>NUCLEOTIDE SEQUENCE [LARGE SCALE GENOMIC DNA]</scope>
    <source>
        <strain evidence="3">DSM 44915</strain>
    </source>
</reference>
<accession>A0ABU2K0Z5</accession>
<gene>
    <name evidence="2" type="ORF">RM844_31920</name>
</gene>
<dbReference type="Gene3D" id="2.60.40.20">
    <property type="entry name" value="Alpha-amylase inhibitor"/>
    <property type="match status" value="1"/>
</dbReference>
<keyword evidence="3" id="KW-1185">Reference proteome</keyword>
<proteinExistence type="predicted"/>
<dbReference type="EMBL" id="JAVREO010000043">
    <property type="protein sequence ID" value="MDT0270887.1"/>
    <property type="molecule type" value="Genomic_DNA"/>
</dbReference>
<dbReference type="InterPro" id="IPR036379">
    <property type="entry name" value="A-amylase_inhib_sf"/>
</dbReference>
<evidence type="ECO:0000256" key="1">
    <source>
        <dbReference type="SAM" id="SignalP"/>
    </source>
</evidence>
<feature type="non-terminal residue" evidence="2">
    <location>
        <position position="1"/>
    </location>
</feature>
<keyword evidence="1" id="KW-0732">Signal</keyword>
<evidence type="ECO:0000313" key="2">
    <source>
        <dbReference type="EMBL" id="MDT0270887.1"/>
    </source>
</evidence>
<feature type="signal peptide" evidence="1">
    <location>
        <begin position="1"/>
        <end position="25"/>
    </location>
</feature>
<comment type="caution">
    <text evidence="2">The sequence shown here is derived from an EMBL/GenBank/DDBJ whole genome shotgun (WGS) entry which is preliminary data.</text>
</comment>
<protein>
    <submittedName>
        <fullName evidence="2">Uncharacterized protein</fullName>
    </submittedName>
</protein>
<feature type="chain" id="PRO_5045882261" evidence="1">
    <location>
        <begin position="26"/>
        <end position="186"/>
    </location>
</feature>